<feature type="non-terminal residue" evidence="1">
    <location>
        <position position="1"/>
    </location>
</feature>
<dbReference type="AlphaFoldDB" id="A0A1G4SZJ1"/>
<accession>A0A1G4SZJ1</accession>
<dbReference type="EMBL" id="FMTP01000003">
    <property type="protein sequence ID" value="SCW74602.1"/>
    <property type="molecule type" value="Genomic_DNA"/>
</dbReference>
<reference evidence="2" key="1">
    <citation type="submission" date="2016-10" db="EMBL/GenBank/DDBJ databases">
        <authorList>
            <person name="Varghese N."/>
            <person name="Submissions S."/>
        </authorList>
    </citation>
    <scope>NUCLEOTIDE SEQUENCE [LARGE SCALE GENOMIC DNA]</scope>
    <source>
        <strain evidence="2">CGMCC 1.1761</strain>
    </source>
</reference>
<organism evidence="1 2">
    <name type="scientific">Ancylobacter rudongensis</name>
    <dbReference type="NCBI Taxonomy" id="177413"/>
    <lineage>
        <taxon>Bacteria</taxon>
        <taxon>Pseudomonadati</taxon>
        <taxon>Pseudomonadota</taxon>
        <taxon>Alphaproteobacteria</taxon>
        <taxon>Hyphomicrobiales</taxon>
        <taxon>Xanthobacteraceae</taxon>
        <taxon>Ancylobacter</taxon>
    </lineage>
</organism>
<dbReference type="InterPro" id="IPR012338">
    <property type="entry name" value="Beta-lactam/transpept-like"/>
</dbReference>
<evidence type="ECO:0008006" key="3">
    <source>
        <dbReference type="Google" id="ProtNLM"/>
    </source>
</evidence>
<keyword evidence="2" id="KW-1185">Reference proteome</keyword>
<dbReference type="Proteomes" id="UP000198889">
    <property type="component" value="Unassembled WGS sequence"/>
</dbReference>
<gene>
    <name evidence="1" type="ORF">SAMN05660859_2681</name>
</gene>
<dbReference type="Gene3D" id="3.40.710.10">
    <property type="entry name" value="DD-peptidase/beta-lactamase superfamily"/>
    <property type="match status" value="1"/>
</dbReference>
<dbReference type="STRING" id="177413.SAMN05660859_2681"/>
<dbReference type="SUPFAM" id="SSF56601">
    <property type="entry name" value="beta-lactamase/transpeptidase-like"/>
    <property type="match status" value="1"/>
</dbReference>
<name>A0A1G4SZJ1_9HYPH</name>
<protein>
    <recommendedName>
        <fullName evidence="3">Beta-lactamase</fullName>
    </recommendedName>
</protein>
<evidence type="ECO:0000313" key="1">
    <source>
        <dbReference type="EMBL" id="SCW74602.1"/>
    </source>
</evidence>
<sequence>NTQVIPASWVRESTTTYSSAKRIRQGYGYLWWTLPEDIWGKNAFYASGYGGQIIAVVPAKRLVVVQTVDLSQNPKGVRTSAFIDFLKAIASASRQRVGPQRMMTEHPESRQIAAQARGRSMVGRGAQQFKYVGRNEGQLTGPAIKAVLNQQFN</sequence>
<evidence type="ECO:0000313" key="2">
    <source>
        <dbReference type="Proteomes" id="UP000198889"/>
    </source>
</evidence>
<proteinExistence type="predicted"/>